<dbReference type="EMBL" id="JAAALK010000285">
    <property type="protein sequence ID" value="KAG8065084.1"/>
    <property type="molecule type" value="Genomic_DNA"/>
</dbReference>
<name>A0A8J5SF26_ZIZPA</name>
<dbReference type="GO" id="GO:0016020">
    <property type="term" value="C:membrane"/>
    <property type="evidence" value="ECO:0007669"/>
    <property type="project" value="UniProtKB-SubCell"/>
</dbReference>
<gene>
    <name evidence="6" type="ORF">GUJ93_ZPchr0004g38263</name>
</gene>
<sequence length="102" mass="11021">MLLLISGAVGGSVVLGLGMKFELAFSQRTSMGSTSFIKASLHTDNKFHSVRVDGINFGARDYTYSAYSMAGVAAISIPCVVYLSAHNGFINIWITLTIYMFV</sequence>
<organism evidence="6 7">
    <name type="scientific">Zizania palustris</name>
    <name type="common">Northern wild rice</name>
    <dbReference type="NCBI Taxonomy" id="103762"/>
    <lineage>
        <taxon>Eukaryota</taxon>
        <taxon>Viridiplantae</taxon>
        <taxon>Streptophyta</taxon>
        <taxon>Embryophyta</taxon>
        <taxon>Tracheophyta</taxon>
        <taxon>Spermatophyta</taxon>
        <taxon>Magnoliopsida</taxon>
        <taxon>Liliopsida</taxon>
        <taxon>Poales</taxon>
        <taxon>Poaceae</taxon>
        <taxon>BOP clade</taxon>
        <taxon>Oryzoideae</taxon>
        <taxon>Oryzeae</taxon>
        <taxon>Zizaniinae</taxon>
        <taxon>Zizania</taxon>
    </lineage>
</organism>
<dbReference type="PANTHER" id="PTHR42893:SF4">
    <property type="entry name" value="PROTEIN DETOXIFICATION 42"/>
    <property type="match status" value="1"/>
</dbReference>
<accession>A0A8J5SF26</accession>
<keyword evidence="5" id="KW-0472">Membrane</keyword>
<evidence type="ECO:0000256" key="2">
    <source>
        <dbReference type="ARBA" id="ARBA00010199"/>
    </source>
</evidence>
<dbReference type="InterPro" id="IPR044644">
    <property type="entry name" value="DinF-like"/>
</dbReference>
<evidence type="ECO:0000256" key="4">
    <source>
        <dbReference type="ARBA" id="ARBA00022989"/>
    </source>
</evidence>
<keyword evidence="4" id="KW-1133">Transmembrane helix</keyword>
<evidence type="ECO:0000313" key="6">
    <source>
        <dbReference type="EMBL" id="KAG8065084.1"/>
    </source>
</evidence>
<evidence type="ECO:0000313" key="7">
    <source>
        <dbReference type="Proteomes" id="UP000729402"/>
    </source>
</evidence>
<dbReference type="Proteomes" id="UP000729402">
    <property type="component" value="Unassembled WGS sequence"/>
</dbReference>
<keyword evidence="3" id="KW-0812">Transmembrane</keyword>
<comment type="caution">
    <text evidence="6">The sequence shown here is derived from an EMBL/GenBank/DDBJ whole genome shotgun (WGS) entry which is preliminary data.</text>
</comment>
<reference evidence="6" key="2">
    <citation type="submission" date="2021-02" db="EMBL/GenBank/DDBJ databases">
        <authorList>
            <person name="Kimball J.A."/>
            <person name="Haas M.W."/>
            <person name="Macchietto M."/>
            <person name="Kono T."/>
            <person name="Duquette J."/>
            <person name="Shao M."/>
        </authorList>
    </citation>
    <scope>NUCLEOTIDE SEQUENCE</scope>
    <source>
        <tissue evidence="6">Fresh leaf tissue</tissue>
    </source>
</reference>
<comment type="subcellular location">
    <subcellularLocation>
        <location evidence="1">Membrane</location>
        <topology evidence="1">Multi-pass membrane protein</topology>
    </subcellularLocation>
</comment>
<reference evidence="6" key="1">
    <citation type="journal article" date="2021" name="bioRxiv">
        <title>Whole Genome Assembly and Annotation of Northern Wild Rice, Zizania palustris L., Supports a Whole Genome Duplication in the Zizania Genus.</title>
        <authorList>
            <person name="Haas M."/>
            <person name="Kono T."/>
            <person name="Macchietto M."/>
            <person name="Millas R."/>
            <person name="McGilp L."/>
            <person name="Shao M."/>
            <person name="Duquette J."/>
            <person name="Hirsch C.N."/>
            <person name="Kimball J."/>
        </authorList>
    </citation>
    <scope>NUCLEOTIDE SEQUENCE</scope>
    <source>
        <tissue evidence="6">Fresh leaf tissue</tissue>
    </source>
</reference>
<comment type="similarity">
    <text evidence="2">Belongs to the multi antimicrobial extrusion (MATE) (TC 2.A.66.1) family.</text>
</comment>
<evidence type="ECO:0000256" key="1">
    <source>
        <dbReference type="ARBA" id="ARBA00004141"/>
    </source>
</evidence>
<protein>
    <submittedName>
        <fullName evidence="6">Uncharacterized protein</fullName>
    </submittedName>
</protein>
<evidence type="ECO:0000256" key="5">
    <source>
        <dbReference type="ARBA" id="ARBA00023136"/>
    </source>
</evidence>
<dbReference type="PANTHER" id="PTHR42893">
    <property type="entry name" value="PROTEIN DETOXIFICATION 44, CHLOROPLASTIC-RELATED"/>
    <property type="match status" value="1"/>
</dbReference>
<keyword evidence="7" id="KW-1185">Reference proteome</keyword>
<proteinExistence type="inferred from homology"/>
<evidence type="ECO:0000256" key="3">
    <source>
        <dbReference type="ARBA" id="ARBA00022692"/>
    </source>
</evidence>
<dbReference type="AlphaFoldDB" id="A0A8J5SF26"/>
<dbReference type="OrthoDB" id="2126698at2759"/>